<dbReference type="GO" id="GO:0010008">
    <property type="term" value="C:endosome membrane"/>
    <property type="evidence" value="ECO:0007669"/>
    <property type="project" value="UniProtKB-SubCell"/>
</dbReference>
<dbReference type="GeneID" id="22913776"/>
<evidence type="ECO:0000256" key="4">
    <source>
        <dbReference type="ARBA" id="ARBA00022753"/>
    </source>
</evidence>
<dbReference type="GO" id="GO:0005886">
    <property type="term" value="C:plasma membrane"/>
    <property type="evidence" value="ECO:0007669"/>
    <property type="project" value="UniProtKB-SubCell"/>
</dbReference>
<accession>A0A023B3X3</accession>
<proteinExistence type="predicted"/>
<dbReference type="Pfam" id="PF16880">
    <property type="entry name" value="EHD_N"/>
    <property type="match status" value="1"/>
</dbReference>
<evidence type="ECO:0000313" key="9">
    <source>
        <dbReference type="Proteomes" id="UP000019763"/>
    </source>
</evidence>
<organism evidence="8 9">
    <name type="scientific">Gregarina niphandrodes</name>
    <name type="common">Septate eugregarine</name>
    <dbReference type="NCBI Taxonomy" id="110365"/>
    <lineage>
        <taxon>Eukaryota</taxon>
        <taxon>Sar</taxon>
        <taxon>Alveolata</taxon>
        <taxon>Apicomplexa</taxon>
        <taxon>Conoidasida</taxon>
        <taxon>Gregarinasina</taxon>
        <taxon>Eugregarinorida</taxon>
        <taxon>Gregarinidae</taxon>
        <taxon>Gregarina</taxon>
    </lineage>
</organism>
<dbReference type="Gene3D" id="3.40.50.300">
    <property type="entry name" value="P-loop containing nucleotide triphosphate hydrolases"/>
    <property type="match status" value="1"/>
</dbReference>
<evidence type="ECO:0000259" key="7">
    <source>
        <dbReference type="PROSITE" id="PS51718"/>
    </source>
</evidence>
<evidence type="ECO:0000256" key="1">
    <source>
        <dbReference type="ARBA" id="ARBA00004413"/>
    </source>
</evidence>
<dbReference type="CDD" id="cd09913">
    <property type="entry name" value="EHD"/>
    <property type="match status" value="1"/>
</dbReference>
<comment type="subcellular location">
    <subcellularLocation>
        <location evidence="1">Cell membrane</location>
        <topology evidence="1">Peripheral membrane protein</topology>
        <orientation evidence="1">Cytoplasmic side</orientation>
    </subcellularLocation>
    <subcellularLocation>
        <location evidence="2">Endosome membrane</location>
        <topology evidence="2">Peripheral membrane protein</topology>
    </subcellularLocation>
</comment>
<dbReference type="AlphaFoldDB" id="A0A023B3X3"/>
<feature type="region of interest" description="Disordered" evidence="6">
    <location>
        <begin position="542"/>
        <end position="651"/>
    </location>
</feature>
<dbReference type="PROSITE" id="PS51718">
    <property type="entry name" value="G_DYNAMIN_2"/>
    <property type="match status" value="1"/>
</dbReference>
<gene>
    <name evidence="8" type="ORF">GNI_105920</name>
</gene>
<dbReference type="InterPro" id="IPR051943">
    <property type="entry name" value="TRAFAC_Dynamin-like_GTPase"/>
</dbReference>
<dbReference type="InterPro" id="IPR031692">
    <property type="entry name" value="EHD_N"/>
</dbReference>
<keyword evidence="4" id="KW-0967">Endosome</keyword>
<feature type="domain" description="Dynamin-type G" evidence="7">
    <location>
        <begin position="66"/>
        <end position="304"/>
    </location>
</feature>
<keyword evidence="3" id="KW-1003">Cell membrane</keyword>
<dbReference type="PANTHER" id="PTHR43681:SF1">
    <property type="entry name" value="SARCALUMENIN"/>
    <property type="match status" value="1"/>
</dbReference>
<feature type="compositionally biased region" description="Gly residues" evidence="6">
    <location>
        <begin position="510"/>
        <end position="522"/>
    </location>
</feature>
<dbReference type="InterPro" id="IPR045063">
    <property type="entry name" value="Dynamin_N"/>
</dbReference>
<dbReference type="VEuPathDB" id="CryptoDB:GNI_105920"/>
<dbReference type="InterPro" id="IPR040990">
    <property type="entry name" value="DUF5600"/>
</dbReference>
<name>A0A023B3X3_GRENI</name>
<dbReference type="Gene3D" id="1.10.268.20">
    <property type="match status" value="1"/>
</dbReference>
<evidence type="ECO:0000256" key="2">
    <source>
        <dbReference type="ARBA" id="ARBA00004481"/>
    </source>
</evidence>
<evidence type="ECO:0000256" key="6">
    <source>
        <dbReference type="SAM" id="MobiDB-lite"/>
    </source>
</evidence>
<dbReference type="PANTHER" id="PTHR43681">
    <property type="entry name" value="TRANSMEMBRANE GTPASE FZO"/>
    <property type="match status" value="1"/>
</dbReference>
<evidence type="ECO:0000256" key="5">
    <source>
        <dbReference type="ARBA" id="ARBA00023136"/>
    </source>
</evidence>
<dbReference type="GO" id="GO:0005525">
    <property type="term" value="F:GTP binding"/>
    <property type="evidence" value="ECO:0007669"/>
    <property type="project" value="InterPro"/>
</dbReference>
<evidence type="ECO:0000256" key="3">
    <source>
        <dbReference type="ARBA" id="ARBA00022475"/>
    </source>
</evidence>
<sequence>MWKGWMSSRSLEAVSPGSVACRADTMESFQSITCGLAEIYKKHVLPVERDFRYDQFYSPALTDGDFKAKPMVLLLGQYSTGKTTFIRHLLEKDYPGLRIGPEPTTDKFVAVCHSDDCTDSGNAPAQVLPGHAAVVDRNLPWSQLESFGPGFLSRFEVVHVKSHVFKGVTLIDTPGVLAGNKQWERGYDFEGVIKWFAERVDLVLLFFDAHKLDISDEFRRCILALKGFESKVCILLNKADSVNAHHLMRVYGALMWSLGKVMAAPEVPRIYIGSFWDQPLTNNEVYKLFEQETDDLFKLIYSLPARSAARKIDDFLKRVRRCYTHCILIDHMRRQIPILGKSAKQKEMLDHLEEICQHLATRYQIPASDFPSPQFLRSKLNDSHSLNRFPKMDHKKLGEITDIVKKRVASLTKLIPHEEANSVEMSSPLIIAENERTLSPTIWFKARSKVITSRRLSNEDSNQSPSQSMWNISVARTSTEDVVQFPELGVGFSRGPEEVHGRGEHSPSPGGSGAGTSGGGGFGAGGFEVPVVGPVLVDGSSRYQAPGGGPGKGVALPGPSGLGPNGLGPNGLGPNGRPGTGAVGGPVMGFGEAAMRPPAARESPGGDDPALEPPESDGPEPLSCSNMSSVDEAQAMDGLMSMRPPPSSRPFVEADEWVSRHVDANDYMVTLSTRDDTSHNL</sequence>
<keyword evidence="5" id="KW-0472">Membrane</keyword>
<dbReference type="Pfam" id="PF00350">
    <property type="entry name" value="Dynamin_N"/>
    <property type="match status" value="1"/>
</dbReference>
<reference evidence="8" key="1">
    <citation type="submission" date="2013-12" db="EMBL/GenBank/DDBJ databases">
        <authorList>
            <person name="Omoto C.K."/>
            <person name="Sibley D."/>
            <person name="Venepally P."/>
            <person name="Hadjithomas M."/>
            <person name="Karamycheva S."/>
            <person name="Brunk B."/>
            <person name="Roos D."/>
            <person name="Caler E."/>
            <person name="Lorenzi H."/>
        </authorList>
    </citation>
    <scope>NUCLEOTIDE SEQUENCE</scope>
</reference>
<dbReference type="InterPro" id="IPR027417">
    <property type="entry name" value="P-loop_NTPase"/>
</dbReference>
<evidence type="ECO:0000313" key="8">
    <source>
        <dbReference type="EMBL" id="EZG56067.1"/>
    </source>
</evidence>
<dbReference type="SUPFAM" id="SSF52540">
    <property type="entry name" value="P-loop containing nucleoside triphosphate hydrolases"/>
    <property type="match status" value="1"/>
</dbReference>
<protein>
    <submittedName>
        <fullName evidence="8">EH-domain protein</fullName>
    </submittedName>
</protein>
<keyword evidence="9" id="KW-1185">Reference proteome</keyword>
<feature type="compositionally biased region" description="Gly residues" evidence="6">
    <location>
        <begin position="560"/>
        <end position="588"/>
    </location>
</feature>
<dbReference type="Proteomes" id="UP000019763">
    <property type="component" value="Unassembled WGS sequence"/>
</dbReference>
<comment type="caution">
    <text evidence="8">The sequence shown here is derived from an EMBL/GenBank/DDBJ whole genome shotgun (WGS) entry which is preliminary data.</text>
</comment>
<feature type="region of interest" description="Disordered" evidence="6">
    <location>
        <begin position="490"/>
        <end position="522"/>
    </location>
</feature>
<dbReference type="RefSeq" id="XP_011131356.1">
    <property type="nucleotide sequence ID" value="XM_011133054.1"/>
</dbReference>
<dbReference type="EMBL" id="AFNH02000789">
    <property type="protein sequence ID" value="EZG56067.1"/>
    <property type="molecule type" value="Genomic_DNA"/>
</dbReference>
<dbReference type="Pfam" id="PF18150">
    <property type="entry name" value="DUF5600"/>
    <property type="match status" value="1"/>
</dbReference>
<dbReference type="OrthoDB" id="345283at2759"/>
<dbReference type="InterPro" id="IPR030381">
    <property type="entry name" value="G_DYNAMIN_dom"/>
</dbReference>
<dbReference type="eggNOG" id="KOG1954">
    <property type="taxonomic scope" value="Eukaryota"/>
</dbReference>
<feature type="compositionally biased region" description="Basic and acidic residues" evidence="6">
    <location>
        <begin position="495"/>
        <end position="505"/>
    </location>
</feature>